<gene>
    <name evidence="3" type="ORF">SAMN05421640_3299</name>
</gene>
<dbReference type="PROSITE" id="PS50943">
    <property type="entry name" value="HTH_CROC1"/>
    <property type="match status" value="1"/>
</dbReference>
<dbReference type="EMBL" id="FZPD01000005">
    <property type="protein sequence ID" value="SNT30267.1"/>
    <property type="molecule type" value="Genomic_DNA"/>
</dbReference>
<evidence type="ECO:0000259" key="2">
    <source>
        <dbReference type="PROSITE" id="PS50943"/>
    </source>
</evidence>
<organism evidence="3 4">
    <name type="scientific">Ekhidna lutea</name>
    <dbReference type="NCBI Taxonomy" id="447679"/>
    <lineage>
        <taxon>Bacteria</taxon>
        <taxon>Pseudomonadati</taxon>
        <taxon>Bacteroidota</taxon>
        <taxon>Cytophagia</taxon>
        <taxon>Cytophagales</taxon>
        <taxon>Reichenbachiellaceae</taxon>
        <taxon>Ekhidna</taxon>
    </lineage>
</organism>
<dbReference type="RefSeq" id="WP_089357960.1">
    <property type="nucleotide sequence ID" value="NZ_FZPD01000005.1"/>
</dbReference>
<dbReference type="AlphaFoldDB" id="A0A239LHY6"/>
<dbReference type="Proteomes" id="UP000198393">
    <property type="component" value="Unassembled WGS sequence"/>
</dbReference>
<dbReference type="GO" id="GO:0003677">
    <property type="term" value="F:DNA binding"/>
    <property type="evidence" value="ECO:0007669"/>
    <property type="project" value="UniProtKB-KW"/>
</dbReference>
<sequence>MFSNNFKYLRKSRGKSQVAIAKILDVNKNTIQNYETGKSEPDVSVLIRIAKYFNVDYNSLLETDLASGTEEDTSELLDRAEIIRRIRLIENQLTELKEKISGFKH</sequence>
<protein>
    <submittedName>
        <fullName evidence="3">DNA-binding transcriptional regulator, XRE-family HTH domain</fullName>
    </submittedName>
</protein>
<keyword evidence="4" id="KW-1185">Reference proteome</keyword>
<reference evidence="3 4" key="1">
    <citation type="submission" date="2017-06" db="EMBL/GenBank/DDBJ databases">
        <authorList>
            <person name="Kim H.J."/>
            <person name="Triplett B.A."/>
        </authorList>
    </citation>
    <scope>NUCLEOTIDE SEQUENCE [LARGE SCALE GENOMIC DNA]</scope>
    <source>
        <strain evidence="3 4">DSM 19307</strain>
    </source>
</reference>
<accession>A0A239LHY6</accession>
<evidence type="ECO:0000256" key="1">
    <source>
        <dbReference type="ARBA" id="ARBA00023125"/>
    </source>
</evidence>
<keyword evidence="1 3" id="KW-0238">DNA-binding</keyword>
<dbReference type="PANTHER" id="PTHR46558:SF11">
    <property type="entry name" value="HTH-TYPE TRANSCRIPTIONAL REGULATOR XRE"/>
    <property type="match status" value="1"/>
</dbReference>
<feature type="domain" description="HTH cro/C1-type" evidence="2">
    <location>
        <begin position="6"/>
        <end position="60"/>
    </location>
</feature>
<dbReference type="SUPFAM" id="SSF47413">
    <property type="entry name" value="lambda repressor-like DNA-binding domains"/>
    <property type="match status" value="1"/>
</dbReference>
<evidence type="ECO:0000313" key="4">
    <source>
        <dbReference type="Proteomes" id="UP000198393"/>
    </source>
</evidence>
<dbReference type="Pfam" id="PF01381">
    <property type="entry name" value="HTH_3"/>
    <property type="match status" value="1"/>
</dbReference>
<dbReference type="OrthoDB" id="958368at2"/>
<dbReference type="SMART" id="SM00530">
    <property type="entry name" value="HTH_XRE"/>
    <property type="match status" value="1"/>
</dbReference>
<dbReference type="InterPro" id="IPR001387">
    <property type="entry name" value="Cro/C1-type_HTH"/>
</dbReference>
<dbReference type="Gene3D" id="1.10.260.40">
    <property type="entry name" value="lambda repressor-like DNA-binding domains"/>
    <property type="match status" value="1"/>
</dbReference>
<dbReference type="PANTHER" id="PTHR46558">
    <property type="entry name" value="TRACRIPTIONAL REGULATORY PROTEIN-RELATED-RELATED"/>
    <property type="match status" value="1"/>
</dbReference>
<name>A0A239LHY6_EKHLU</name>
<dbReference type="InterPro" id="IPR010982">
    <property type="entry name" value="Lambda_DNA-bd_dom_sf"/>
</dbReference>
<dbReference type="CDD" id="cd00093">
    <property type="entry name" value="HTH_XRE"/>
    <property type="match status" value="1"/>
</dbReference>
<evidence type="ECO:0000313" key="3">
    <source>
        <dbReference type="EMBL" id="SNT30267.1"/>
    </source>
</evidence>
<proteinExistence type="predicted"/>